<reference evidence="2" key="1">
    <citation type="submission" date="2016-10" db="EMBL/GenBank/DDBJ databases">
        <authorList>
            <person name="Jeantristanb JTB J.-T."/>
            <person name="Ricardo R."/>
        </authorList>
    </citation>
    <scope>NUCLEOTIDE SEQUENCE [LARGE SCALE GENOMIC DNA]</scope>
</reference>
<dbReference type="STRING" id="289078.A0A2X0ME93"/>
<name>A0A2X0ME93_9BASI</name>
<organism evidence="1 2">
    <name type="scientific">Microbotryum saponariae</name>
    <dbReference type="NCBI Taxonomy" id="289078"/>
    <lineage>
        <taxon>Eukaryota</taxon>
        <taxon>Fungi</taxon>
        <taxon>Dikarya</taxon>
        <taxon>Basidiomycota</taxon>
        <taxon>Pucciniomycotina</taxon>
        <taxon>Microbotryomycetes</taxon>
        <taxon>Microbotryales</taxon>
        <taxon>Microbotryaceae</taxon>
        <taxon>Microbotryum</taxon>
    </lineage>
</organism>
<gene>
    <name evidence="1" type="ORF">BZ3500_MVSOF-1268-A1-R1_CHR6-3G08983</name>
</gene>
<sequence length="160" mass="17385">MERGGGETRAVSAWDEELLASTNEVNDVFGTLVVSDEFLPPRAHDFESEFGNIRDLKIQELLFRCPGRATSAFRVTARHATVDPSSITPITSLTPAAEYSMRVTWVEQSRLDDRLSLTASGVVTCSAQSGLELDVATRVVASDQMSIANLQPLASMIGRP</sequence>
<dbReference type="AlphaFoldDB" id="A0A2X0ME93"/>
<proteinExistence type="predicted"/>
<evidence type="ECO:0000313" key="1">
    <source>
        <dbReference type="EMBL" id="SCZ93916.1"/>
    </source>
</evidence>
<protein>
    <submittedName>
        <fullName evidence="1">BZ3500_MvSof-1268-A1-R1_Chr6-3g08983 protein</fullName>
    </submittedName>
</protein>
<evidence type="ECO:0000313" key="2">
    <source>
        <dbReference type="Proteomes" id="UP000249723"/>
    </source>
</evidence>
<accession>A0A2X0ME93</accession>
<dbReference type="Proteomes" id="UP000249723">
    <property type="component" value="Unassembled WGS sequence"/>
</dbReference>
<keyword evidence="2" id="KW-1185">Reference proteome</keyword>
<dbReference type="EMBL" id="FMWP01000048">
    <property type="protein sequence ID" value="SCZ93916.1"/>
    <property type="molecule type" value="Genomic_DNA"/>
</dbReference>